<comment type="caution">
    <text evidence="2">The sequence shown here is derived from an EMBL/GenBank/DDBJ whole genome shotgun (WGS) entry which is preliminary data.</text>
</comment>
<name>A0A392Q6U2_9FABA</name>
<keyword evidence="3" id="KW-1185">Reference proteome</keyword>
<dbReference type="AlphaFoldDB" id="A0A392Q6U2"/>
<dbReference type="Proteomes" id="UP000265520">
    <property type="component" value="Unassembled WGS sequence"/>
</dbReference>
<dbReference type="EMBL" id="LXQA010115709">
    <property type="protein sequence ID" value="MCI19622.1"/>
    <property type="molecule type" value="Genomic_DNA"/>
</dbReference>
<accession>A0A392Q6U2</accession>
<feature type="non-terminal residue" evidence="2">
    <location>
        <position position="1"/>
    </location>
</feature>
<sequence>KILSCTMDEEERDEEEEDAAVVGDTCEETDDSHDIGFVFSQYASYVLDVWMHVGLLCCCCGDVIPNVWTS</sequence>
<evidence type="ECO:0000313" key="3">
    <source>
        <dbReference type="Proteomes" id="UP000265520"/>
    </source>
</evidence>
<proteinExistence type="predicted"/>
<reference evidence="2 3" key="1">
    <citation type="journal article" date="2018" name="Front. Plant Sci.">
        <title>Red Clover (Trifolium pratense) and Zigzag Clover (T. medium) - A Picture of Genomic Similarities and Differences.</title>
        <authorList>
            <person name="Dluhosova J."/>
            <person name="Istvanek J."/>
            <person name="Nedelnik J."/>
            <person name="Repkova J."/>
        </authorList>
    </citation>
    <scope>NUCLEOTIDE SEQUENCE [LARGE SCALE GENOMIC DNA]</scope>
    <source>
        <strain evidence="3">cv. 10/8</strain>
        <tissue evidence="2">Leaf</tissue>
    </source>
</reference>
<organism evidence="2 3">
    <name type="scientific">Trifolium medium</name>
    <dbReference type="NCBI Taxonomy" id="97028"/>
    <lineage>
        <taxon>Eukaryota</taxon>
        <taxon>Viridiplantae</taxon>
        <taxon>Streptophyta</taxon>
        <taxon>Embryophyta</taxon>
        <taxon>Tracheophyta</taxon>
        <taxon>Spermatophyta</taxon>
        <taxon>Magnoliopsida</taxon>
        <taxon>eudicotyledons</taxon>
        <taxon>Gunneridae</taxon>
        <taxon>Pentapetalae</taxon>
        <taxon>rosids</taxon>
        <taxon>fabids</taxon>
        <taxon>Fabales</taxon>
        <taxon>Fabaceae</taxon>
        <taxon>Papilionoideae</taxon>
        <taxon>50 kb inversion clade</taxon>
        <taxon>NPAAA clade</taxon>
        <taxon>Hologalegina</taxon>
        <taxon>IRL clade</taxon>
        <taxon>Trifolieae</taxon>
        <taxon>Trifolium</taxon>
    </lineage>
</organism>
<feature type="compositionally biased region" description="Acidic residues" evidence="1">
    <location>
        <begin position="7"/>
        <end position="21"/>
    </location>
</feature>
<evidence type="ECO:0000313" key="2">
    <source>
        <dbReference type="EMBL" id="MCI19622.1"/>
    </source>
</evidence>
<protein>
    <submittedName>
        <fullName evidence="2">Uncharacterized protein</fullName>
    </submittedName>
</protein>
<evidence type="ECO:0000256" key="1">
    <source>
        <dbReference type="SAM" id="MobiDB-lite"/>
    </source>
</evidence>
<feature type="region of interest" description="Disordered" evidence="1">
    <location>
        <begin position="1"/>
        <end position="21"/>
    </location>
</feature>